<proteinExistence type="predicted"/>
<organism evidence="1 2">
    <name type="scientific">Phlebotomus papatasi</name>
    <name type="common">Sandfly</name>
    <dbReference type="NCBI Taxonomy" id="29031"/>
    <lineage>
        <taxon>Eukaryota</taxon>
        <taxon>Metazoa</taxon>
        <taxon>Ecdysozoa</taxon>
        <taxon>Arthropoda</taxon>
        <taxon>Hexapoda</taxon>
        <taxon>Insecta</taxon>
        <taxon>Pterygota</taxon>
        <taxon>Neoptera</taxon>
        <taxon>Endopterygota</taxon>
        <taxon>Diptera</taxon>
        <taxon>Nematocera</taxon>
        <taxon>Psychodoidea</taxon>
        <taxon>Psychodidae</taxon>
        <taxon>Phlebotomus</taxon>
        <taxon>Phlebotomus</taxon>
    </lineage>
</organism>
<dbReference type="EMBL" id="AJVK01024777">
    <property type="status" value="NOT_ANNOTATED_CDS"/>
    <property type="molecule type" value="Genomic_DNA"/>
</dbReference>
<sequence length="102" mass="11586">MYPWKCMVWECAWVAVVVGPSDYGILVCVYRVASELSPNHDDHRAAVHFFLLLCTQAPDVSSGDLKPIFHSSLFSPDPTFLMCLYCALTVHLISRQKKREPE</sequence>
<keyword evidence="2" id="KW-1185">Reference proteome</keyword>
<protein>
    <submittedName>
        <fullName evidence="1">Uncharacterized protein</fullName>
    </submittedName>
</protein>
<evidence type="ECO:0000313" key="1">
    <source>
        <dbReference type="EnsemblMetazoa" id="PPAI002453-PA"/>
    </source>
</evidence>
<dbReference type="EnsemblMetazoa" id="PPAI002453-RA">
    <property type="protein sequence ID" value="PPAI002453-PA"/>
    <property type="gene ID" value="PPAI002453"/>
</dbReference>
<dbReference type="AlphaFoldDB" id="A0A1B0D4P5"/>
<accession>A0A1B0D4P5</accession>
<name>A0A1B0D4P5_PHLPP</name>
<dbReference type="Proteomes" id="UP000092462">
    <property type="component" value="Unassembled WGS sequence"/>
</dbReference>
<dbReference type="VEuPathDB" id="VectorBase:PPAI002453"/>
<reference evidence="1" key="1">
    <citation type="submission" date="2022-08" db="UniProtKB">
        <authorList>
            <consortium name="EnsemblMetazoa"/>
        </authorList>
    </citation>
    <scope>IDENTIFICATION</scope>
    <source>
        <strain evidence="1">Israel</strain>
    </source>
</reference>
<evidence type="ECO:0000313" key="2">
    <source>
        <dbReference type="Proteomes" id="UP000092462"/>
    </source>
</evidence>